<reference evidence="4" key="1">
    <citation type="submission" date="2016-10" db="EMBL/GenBank/DDBJ databases">
        <authorList>
            <person name="Varghese N."/>
            <person name="Submissions S."/>
        </authorList>
    </citation>
    <scope>NUCLEOTIDE SEQUENCE [LARGE SCALE GENOMIC DNA]</scope>
    <source>
        <strain evidence="4">DSM 22376</strain>
    </source>
</reference>
<keyword evidence="4" id="KW-1185">Reference proteome</keyword>
<proteinExistence type="inferred from homology"/>
<dbReference type="PRINTS" id="PR01438">
    <property type="entry name" value="UNVRSLSTRESS"/>
</dbReference>
<evidence type="ECO:0000259" key="2">
    <source>
        <dbReference type="Pfam" id="PF00582"/>
    </source>
</evidence>
<evidence type="ECO:0000313" key="3">
    <source>
        <dbReference type="EMBL" id="SEB03367.1"/>
    </source>
</evidence>
<dbReference type="InterPro" id="IPR006015">
    <property type="entry name" value="Universal_stress_UspA"/>
</dbReference>
<dbReference type="EMBL" id="FNRD01000016">
    <property type="protein sequence ID" value="SEB03367.1"/>
    <property type="molecule type" value="Genomic_DNA"/>
</dbReference>
<dbReference type="Pfam" id="PF00582">
    <property type="entry name" value="Usp"/>
    <property type="match status" value="1"/>
</dbReference>
<dbReference type="InterPro" id="IPR014729">
    <property type="entry name" value="Rossmann-like_a/b/a_fold"/>
</dbReference>
<dbReference type="CDD" id="cd00293">
    <property type="entry name" value="USP-like"/>
    <property type="match status" value="1"/>
</dbReference>
<dbReference type="Gene3D" id="3.40.50.620">
    <property type="entry name" value="HUPs"/>
    <property type="match status" value="2"/>
</dbReference>
<dbReference type="AlphaFoldDB" id="A0A1H4G1U0"/>
<dbReference type="OrthoDB" id="9788959at2"/>
<dbReference type="InterPro" id="IPR006016">
    <property type="entry name" value="UspA"/>
</dbReference>
<dbReference type="SUPFAM" id="SSF52402">
    <property type="entry name" value="Adenine nucleotide alpha hydrolases-like"/>
    <property type="match status" value="2"/>
</dbReference>
<dbReference type="Proteomes" id="UP000198951">
    <property type="component" value="Unassembled WGS sequence"/>
</dbReference>
<comment type="similarity">
    <text evidence="1">Belongs to the universal stress protein A family.</text>
</comment>
<dbReference type="PANTHER" id="PTHR46268">
    <property type="entry name" value="STRESS RESPONSE PROTEIN NHAX"/>
    <property type="match status" value="1"/>
</dbReference>
<sequence length="278" mass="32099">MKRILFPTDFSEAATNAFVHALEFAKIVQGELVLLHAFELPVFDNQFFPENYMIIYESVELSQFEMFKEEIPKLRAIAEERNLDKIRMTHRLMDGNLLYNINKSIKDDKIDYVVMGTEGASGWSEFFSGTNTGNVLADIDVPMLCVPIDAKFKKTETIGFTTRFRAKDKKALKNTIKLAKMANAVVKCLYVKTSKSDVDRSTIKNWEEDFENEPIEFFVIDSDEVKETILDFILYQEINVLTMVTYKRTFFEGLFHPSLTKKFANNFDVPILAIPMED</sequence>
<evidence type="ECO:0000256" key="1">
    <source>
        <dbReference type="ARBA" id="ARBA00008791"/>
    </source>
</evidence>
<accession>A0A1H4G1U0</accession>
<gene>
    <name evidence="3" type="ORF">SAMN05443667_11621</name>
</gene>
<evidence type="ECO:0000313" key="4">
    <source>
        <dbReference type="Proteomes" id="UP000198951"/>
    </source>
</evidence>
<name>A0A1H4G1U0_9FLAO</name>
<dbReference type="RefSeq" id="WP_091093417.1">
    <property type="nucleotide sequence ID" value="NZ_FNRD01000016.1"/>
</dbReference>
<feature type="domain" description="UspA" evidence="2">
    <location>
        <begin position="1"/>
        <end position="147"/>
    </location>
</feature>
<organism evidence="3 4">
    <name type="scientific">Flavobacterium gillisiae</name>
    <dbReference type="NCBI Taxonomy" id="150146"/>
    <lineage>
        <taxon>Bacteria</taxon>
        <taxon>Pseudomonadati</taxon>
        <taxon>Bacteroidota</taxon>
        <taxon>Flavobacteriia</taxon>
        <taxon>Flavobacteriales</taxon>
        <taxon>Flavobacteriaceae</taxon>
        <taxon>Flavobacterium</taxon>
    </lineage>
</organism>
<protein>
    <submittedName>
        <fullName evidence="3">Nucleotide-binding universal stress protein, UspA family</fullName>
    </submittedName>
</protein>
<dbReference type="STRING" id="150146.SAMN05443667_11621"/>
<dbReference type="PANTHER" id="PTHR46268:SF6">
    <property type="entry name" value="UNIVERSAL STRESS PROTEIN UP12"/>
    <property type="match status" value="1"/>
</dbReference>